<dbReference type="Proteomes" id="UP000294980">
    <property type="component" value="Unassembled WGS sequence"/>
</dbReference>
<protein>
    <submittedName>
        <fullName evidence="2">Uncharacterized protein</fullName>
    </submittedName>
</protein>
<dbReference type="RefSeq" id="WP_117317672.1">
    <property type="nucleotide sequence ID" value="NZ_QQSW01000009.1"/>
</dbReference>
<feature type="chain" id="PRO_5020580023" evidence="1">
    <location>
        <begin position="23"/>
        <end position="118"/>
    </location>
</feature>
<name>A0A4R2KWL3_9GAMM</name>
<evidence type="ECO:0000313" key="2">
    <source>
        <dbReference type="EMBL" id="TCO75636.1"/>
    </source>
</evidence>
<comment type="caution">
    <text evidence="2">The sequence shown here is derived from an EMBL/GenBank/DDBJ whole genome shotgun (WGS) entry which is preliminary data.</text>
</comment>
<proteinExistence type="predicted"/>
<dbReference type="EMBL" id="SLWX01000007">
    <property type="protein sequence ID" value="TCO75636.1"/>
    <property type="molecule type" value="Genomic_DNA"/>
</dbReference>
<reference evidence="2 3" key="1">
    <citation type="submission" date="2019-03" db="EMBL/GenBank/DDBJ databases">
        <title>Genomic Encyclopedia of Type Strains, Phase IV (KMG-IV): sequencing the most valuable type-strain genomes for metagenomic binning, comparative biology and taxonomic classification.</title>
        <authorList>
            <person name="Goeker M."/>
        </authorList>
    </citation>
    <scope>NUCLEOTIDE SEQUENCE [LARGE SCALE GENOMIC DNA]</scope>
    <source>
        <strain evidence="2 3">DSM 23344</strain>
    </source>
</reference>
<sequence length="118" mass="12751">MHKILFVSGVLLSLLLPSGAQALALGPKEFAAAKTVACVMAQDSLGYLSENDFNDLVDQALADFEDDAADVIYAKAVGYFDGLMFGIPESDQELVQARLRQFNASRVCTRLVSSSFQL</sequence>
<evidence type="ECO:0000313" key="3">
    <source>
        <dbReference type="Proteomes" id="UP000294980"/>
    </source>
</evidence>
<keyword evidence="1" id="KW-0732">Signal</keyword>
<gene>
    <name evidence="2" type="ORF">EV688_10753</name>
</gene>
<feature type="signal peptide" evidence="1">
    <location>
        <begin position="1"/>
        <end position="22"/>
    </location>
</feature>
<dbReference type="OrthoDB" id="5736119at2"/>
<organism evidence="2 3">
    <name type="scientific">Chromatocurvus halotolerans</name>
    <dbReference type="NCBI Taxonomy" id="1132028"/>
    <lineage>
        <taxon>Bacteria</taxon>
        <taxon>Pseudomonadati</taxon>
        <taxon>Pseudomonadota</taxon>
        <taxon>Gammaproteobacteria</taxon>
        <taxon>Cellvibrionales</taxon>
        <taxon>Halieaceae</taxon>
        <taxon>Chromatocurvus</taxon>
    </lineage>
</organism>
<keyword evidence="3" id="KW-1185">Reference proteome</keyword>
<dbReference type="AlphaFoldDB" id="A0A4R2KWL3"/>
<accession>A0A4R2KWL3</accession>
<evidence type="ECO:0000256" key="1">
    <source>
        <dbReference type="SAM" id="SignalP"/>
    </source>
</evidence>